<sequence>MPIYEYECKACGHRLEKLQKVGAAPLTDCPACEADQLARLVSAAGFRLAGGGWYETDFKSGGKKNLAGDAAAASDGKTSAKQTPAKKDGAAA</sequence>
<organism evidence="3 4">
    <name type="scientific">Halomonas heilongjiangensis</name>
    <dbReference type="NCBI Taxonomy" id="1387883"/>
    <lineage>
        <taxon>Bacteria</taxon>
        <taxon>Pseudomonadati</taxon>
        <taxon>Pseudomonadota</taxon>
        <taxon>Gammaproteobacteria</taxon>
        <taxon>Oceanospirillales</taxon>
        <taxon>Halomonadaceae</taxon>
        <taxon>Halomonas</taxon>
    </lineage>
</organism>
<dbReference type="PANTHER" id="PTHR34404:SF2">
    <property type="entry name" value="CONSERVED SERINE RICH PROTEIN"/>
    <property type="match status" value="1"/>
</dbReference>
<comment type="caution">
    <text evidence="3">The sequence shown here is derived from an EMBL/GenBank/DDBJ whole genome shotgun (WGS) entry which is preliminary data.</text>
</comment>
<feature type="domain" description="Putative regulatory protein FmdB zinc ribbon" evidence="2">
    <location>
        <begin position="1"/>
        <end position="42"/>
    </location>
</feature>
<dbReference type="AlphaFoldDB" id="A0A2N7TR71"/>
<protein>
    <submittedName>
        <fullName evidence="3">Zinc ribbon domain-containing protein</fullName>
    </submittedName>
</protein>
<dbReference type="NCBIfam" id="TIGR02605">
    <property type="entry name" value="CxxC_CxxC_SSSS"/>
    <property type="match status" value="1"/>
</dbReference>
<dbReference type="OrthoDB" id="9813321at2"/>
<feature type="region of interest" description="Disordered" evidence="1">
    <location>
        <begin position="66"/>
        <end position="92"/>
    </location>
</feature>
<dbReference type="PANTHER" id="PTHR34404">
    <property type="entry name" value="REGULATORY PROTEIN, FMDB FAMILY"/>
    <property type="match status" value="1"/>
</dbReference>
<reference evidence="3 4" key="1">
    <citation type="submission" date="2018-01" db="EMBL/GenBank/DDBJ databases">
        <title>Halomonas endophytica sp. nov., isolated from storage liquid in the stems of Populus euphratica.</title>
        <authorList>
            <person name="Chen C."/>
        </authorList>
    </citation>
    <scope>NUCLEOTIDE SEQUENCE [LARGE SCALE GENOMIC DNA]</scope>
    <source>
        <strain evidence="3 4">DSM 26881</strain>
    </source>
</reference>
<dbReference type="EMBL" id="PNRE01000025">
    <property type="protein sequence ID" value="PMR70689.1"/>
    <property type="molecule type" value="Genomic_DNA"/>
</dbReference>
<evidence type="ECO:0000313" key="4">
    <source>
        <dbReference type="Proteomes" id="UP000235346"/>
    </source>
</evidence>
<dbReference type="Pfam" id="PF09723">
    <property type="entry name" value="Zn_ribbon_8"/>
    <property type="match status" value="1"/>
</dbReference>
<dbReference type="RefSeq" id="WP_102626853.1">
    <property type="nucleotide sequence ID" value="NZ_PDOH01000007.1"/>
</dbReference>
<evidence type="ECO:0000256" key="1">
    <source>
        <dbReference type="SAM" id="MobiDB-lite"/>
    </source>
</evidence>
<evidence type="ECO:0000313" key="3">
    <source>
        <dbReference type="EMBL" id="PMR70689.1"/>
    </source>
</evidence>
<evidence type="ECO:0000259" key="2">
    <source>
        <dbReference type="SMART" id="SM00834"/>
    </source>
</evidence>
<proteinExistence type="predicted"/>
<dbReference type="SMART" id="SM00834">
    <property type="entry name" value="CxxC_CXXC_SSSS"/>
    <property type="match status" value="1"/>
</dbReference>
<accession>A0A2N7TR71</accession>
<gene>
    <name evidence="3" type="ORF">C1H66_05270</name>
</gene>
<name>A0A2N7TR71_9GAMM</name>
<dbReference type="InterPro" id="IPR013429">
    <property type="entry name" value="Regulatory_FmdB_Zinc_ribbon"/>
</dbReference>
<keyword evidence="4" id="KW-1185">Reference proteome</keyword>
<dbReference type="Proteomes" id="UP000235346">
    <property type="component" value="Unassembled WGS sequence"/>
</dbReference>